<organism evidence="1">
    <name type="scientific">Phage sp. ctcqm2</name>
    <dbReference type="NCBI Taxonomy" id="2828007"/>
    <lineage>
        <taxon>Viruses</taxon>
    </lineage>
</organism>
<evidence type="ECO:0000313" key="1">
    <source>
        <dbReference type="EMBL" id="DAF54174.1"/>
    </source>
</evidence>
<name>A0A8S5STA0_9VIRU</name>
<protein>
    <submittedName>
        <fullName evidence="1">Uncharacterized protein</fullName>
    </submittedName>
</protein>
<reference evidence="1" key="1">
    <citation type="journal article" date="2021" name="Proc. Natl. Acad. Sci. U.S.A.">
        <title>A Catalog of Tens of Thousands of Viruses from Human Metagenomes Reveals Hidden Associations with Chronic Diseases.</title>
        <authorList>
            <person name="Tisza M.J."/>
            <person name="Buck C.B."/>
        </authorList>
    </citation>
    <scope>NUCLEOTIDE SEQUENCE</scope>
    <source>
        <strain evidence="1">Ctcqm2</strain>
    </source>
</reference>
<accession>A0A8S5STA0</accession>
<sequence>MSIMCPWDNSGKLVPGVTVRSWLEYLRFIGYSGNITIDRVYYKFPSLLICPPDNLDLSAVIIALDDGYYGNYGILTK</sequence>
<dbReference type="EMBL" id="BK032673">
    <property type="protein sequence ID" value="DAF54174.1"/>
    <property type="molecule type" value="Genomic_DNA"/>
</dbReference>
<proteinExistence type="predicted"/>